<keyword evidence="7 10" id="KW-0406">Ion transport</keyword>
<comment type="subcellular location">
    <subcellularLocation>
        <location evidence="1 10">Mitochondrion inner membrane</location>
    </subcellularLocation>
</comment>
<evidence type="ECO:0000256" key="3">
    <source>
        <dbReference type="ARBA" id="ARBA00022448"/>
    </source>
</evidence>
<comment type="function">
    <text evidence="10">Mitochondrial membrane ATP synthase (F(1)F(0) ATP synthase or Complex V) produces ATP from ADP in the presence of a proton gradient across the membrane which is generated by electron transport complexes of the respiratory chain. F-type ATPases consist of two structural domains, F(1) - containing the extramembraneous catalytic core, and F(0) - containing the membrane proton channel, linked together by a central stalk and a peripheral stalk. During catalysis, ATP synthesis in the catalytic domain of F(1) is coupled via a rotary mechanism of the central stalk subunits to proton translocation.</text>
</comment>
<dbReference type="AlphaFoldDB" id="A0A9P0BTA7"/>
<sequence length="172" mass="20706">MAKRFVRSTINWQELENRVPPEQKGKFFAFKDKAEHYYQRVMSNPPEVPKMDWERYKKTVPVPGLVEKFQREYKALTVPYPEDKYSIEVDKEWEALQPVIKKYLQEKQLHIDRATAEIKRIESLPKFEDMSLEVFFNVYPAEAMDFVKKPTFWPHTPDEQLGYEDPMQKIEK</sequence>
<evidence type="ECO:0000256" key="9">
    <source>
        <dbReference type="ARBA" id="ARBA00023136"/>
    </source>
</evidence>
<dbReference type="Proteomes" id="UP001154114">
    <property type="component" value="Chromosome 20"/>
</dbReference>
<keyword evidence="5 10" id="KW-0375">Hydrogen ion transport</keyword>
<gene>
    <name evidence="11" type="ORF">CINC_LOCUS6217</name>
</gene>
<evidence type="ECO:0000256" key="1">
    <source>
        <dbReference type="ARBA" id="ARBA00004273"/>
    </source>
</evidence>
<keyword evidence="3 10" id="KW-0813">Transport</keyword>
<evidence type="ECO:0000256" key="4">
    <source>
        <dbReference type="ARBA" id="ARBA00022547"/>
    </source>
</evidence>
<evidence type="ECO:0000313" key="12">
    <source>
        <dbReference type="Proteomes" id="UP001154114"/>
    </source>
</evidence>
<dbReference type="InterPro" id="IPR036228">
    <property type="entry name" value="ATP_synth_F0_dsu_sf_mt"/>
</dbReference>
<dbReference type="Pfam" id="PF05873">
    <property type="entry name" value="Mt_ATP-synt_D"/>
    <property type="match status" value="1"/>
</dbReference>
<keyword evidence="12" id="KW-1185">Reference proteome</keyword>
<dbReference type="EMBL" id="LR824023">
    <property type="protein sequence ID" value="CAH0594240.1"/>
    <property type="molecule type" value="Genomic_DNA"/>
</dbReference>
<dbReference type="SUPFAM" id="SSF161065">
    <property type="entry name" value="ATP synthase D chain-like"/>
    <property type="match status" value="1"/>
</dbReference>
<dbReference type="GO" id="GO:0015078">
    <property type="term" value="F:proton transmembrane transporter activity"/>
    <property type="evidence" value="ECO:0007669"/>
    <property type="project" value="InterPro"/>
</dbReference>
<dbReference type="PANTHER" id="PTHR12700">
    <property type="entry name" value="ATP SYNTHASE SUBUNIT D, MITOCHONDRIAL"/>
    <property type="match status" value="1"/>
</dbReference>
<evidence type="ECO:0000256" key="10">
    <source>
        <dbReference type="PIRNR" id="PIRNR005514"/>
    </source>
</evidence>
<accession>A0A9P0BTA7</accession>
<keyword evidence="8 10" id="KW-0496">Mitochondrion</keyword>
<proteinExistence type="inferred from homology"/>
<evidence type="ECO:0000256" key="6">
    <source>
        <dbReference type="ARBA" id="ARBA00022792"/>
    </source>
</evidence>
<dbReference type="GO" id="GO:0015986">
    <property type="term" value="P:proton motive force-driven ATP synthesis"/>
    <property type="evidence" value="ECO:0007669"/>
    <property type="project" value="UniProtKB-UniRule"/>
</dbReference>
<dbReference type="OrthoDB" id="35799at2759"/>
<evidence type="ECO:0000256" key="5">
    <source>
        <dbReference type="ARBA" id="ARBA00022781"/>
    </source>
</evidence>
<reference evidence="11" key="1">
    <citation type="submission" date="2021-12" db="EMBL/GenBank/DDBJ databases">
        <authorList>
            <person name="King R."/>
        </authorList>
    </citation>
    <scope>NUCLEOTIDE SEQUENCE</scope>
</reference>
<evidence type="ECO:0000313" key="11">
    <source>
        <dbReference type="EMBL" id="CAH0594240.1"/>
    </source>
</evidence>
<dbReference type="GO" id="GO:0005743">
    <property type="term" value="C:mitochondrial inner membrane"/>
    <property type="evidence" value="ECO:0007669"/>
    <property type="project" value="UniProtKB-SubCell"/>
</dbReference>
<dbReference type="Gene3D" id="6.10.280.70">
    <property type="match status" value="1"/>
</dbReference>
<comment type="similarity">
    <text evidence="2 10">Belongs to the ATPase d subunit family.</text>
</comment>
<keyword evidence="4" id="KW-0138">CF(0)</keyword>
<dbReference type="GO" id="GO:0045259">
    <property type="term" value="C:proton-transporting ATP synthase complex"/>
    <property type="evidence" value="ECO:0007669"/>
    <property type="project" value="UniProtKB-KW"/>
</dbReference>
<dbReference type="InterPro" id="IPR008689">
    <property type="entry name" value="ATP_synth_F0_dsu_mt"/>
</dbReference>
<dbReference type="PIRSF" id="PIRSF005514">
    <property type="entry name" value="ATPase_F0_D_mt"/>
    <property type="match status" value="1"/>
</dbReference>
<keyword evidence="6 10" id="KW-0999">Mitochondrion inner membrane</keyword>
<protein>
    <recommendedName>
        <fullName evidence="10">ATP synthase subunit d, mitochondrial</fullName>
    </recommendedName>
</protein>
<name>A0A9P0BTA7_CHRIL</name>
<evidence type="ECO:0000256" key="7">
    <source>
        <dbReference type="ARBA" id="ARBA00023065"/>
    </source>
</evidence>
<evidence type="ECO:0000256" key="2">
    <source>
        <dbReference type="ARBA" id="ARBA00006842"/>
    </source>
</evidence>
<evidence type="ECO:0000256" key="8">
    <source>
        <dbReference type="ARBA" id="ARBA00023128"/>
    </source>
</evidence>
<keyword evidence="9 10" id="KW-0472">Membrane</keyword>
<organism evidence="11 12">
    <name type="scientific">Chrysodeixis includens</name>
    <name type="common">Soybean looper</name>
    <name type="synonym">Pseudoplusia includens</name>
    <dbReference type="NCBI Taxonomy" id="689277"/>
    <lineage>
        <taxon>Eukaryota</taxon>
        <taxon>Metazoa</taxon>
        <taxon>Ecdysozoa</taxon>
        <taxon>Arthropoda</taxon>
        <taxon>Hexapoda</taxon>
        <taxon>Insecta</taxon>
        <taxon>Pterygota</taxon>
        <taxon>Neoptera</taxon>
        <taxon>Endopterygota</taxon>
        <taxon>Lepidoptera</taxon>
        <taxon>Glossata</taxon>
        <taxon>Ditrysia</taxon>
        <taxon>Noctuoidea</taxon>
        <taxon>Noctuidae</taxon>
        <taxon>Plusiinae</taxon>
        <taxon>Chrysodeixis</taxon>
    </lineage>
</organism>